<dbReference type="AlphaFoldDB" id="A0A5S6Q9Q2"/>
<keyword evidence="1" id="KW-1185">Reference proteome</keyword>
<dbReference type="WBParaSite" id="TMUE_1000003687.1">
    <property type="protein sequence ID" value="TMUE_1000003687.1"/>
    <property type="gene ID" value="WBGene00298767"/>
</dbReference>
<sequence>MIFFSQINGQPATSGLRSLEELTCVAECNLPEGSPCQATYCRTPPRHGLHTAMHGTSLLETLMCERTRVPRVVVPTIITTQPVVAVLLKKAPKRQVFVSIKLNACTSSEERFAHRFFCA</sequence>
<proteinExistence type="predicted"/>
<evidence type="ECO:0000313" key="1">
    <source>
        <dbReference type="Proteomes" id="UP000046395"/>
    </source>
</evidence>
<organism evidence="1 2">
    <name type="scientific">Trichuris muris</name>
    <name type="common">Mouse whipworm</name>
    <dbReference type="NCBI Taxonomy" id="70415"/>
    <lineage>
        <taxon>Eukaryota</taxon>
        <taxon>Metazoa</taxon>
        <taxon>Ecdysozoa</taxon>
        <taxon>Nematoda</taxon>
        <taxon>Enoplea</taxon>
        <taxon>Dorylaimia</taxon>
        <taxon>Trichinellida</taxon>
        <taxon>Trichuridae</taxon>
        <taxon>Trichuris</taxon>
    </lineage>
</organism>
<protein>
    <submittedName>
        <fullName evidence="2">Uncharacterized protein</fullName>
    </submittedName>
</protein>
<dbReference type="Proteomes" id="UP000046395">
    <property type="component" value="Unassembled WGS sequence"/>
</dbReference>
<accession>A0A5S6Q9Q2</accession>
<evidence type="ECO:0000313" key="2">
    <source>
        <dbReference type="WBParaSite" id="TMUE_1000003687.1"/>
    </source>
</evidence>
<name>A0A5S6Q9Q2_TRIMR</name>
<reference evidence="2" key="1">
    <citation type="submission" date="2019-12" db="UniProtKB">
        <authorList>
            <consortium name="WormBaseParasite"/>
        </authorList>
    </citation>
    <scope>IDENTIFICATION</scope>
</reference>